<feature type="compositionally biased region" description="Basic and acidic residues" evidence="1">
    <location>
        <begin position="294"/>
        <end position="304"/>
    </location>
</feature>
<feature type="compositionally biased region" description="Basic and acidic residues" evidence="1">
    <location>
        <begin position="171"/>
        <end position="183"/>
    </location>
</feature>
<feature type="compositionally biased region" description="Low complexity" evidence="1">
    <location>
        <begin position="267"/>
        <end position="281"/>
    </location>
</feature>
<feature type="compositionally biased region" description="Basic and acidic residues" evidence="1">
    <location>
        <begin position="196"/>
        <end position="212"/>
    </location>
</feature>
<feature type="compositionally biased region" description="Acidic residues" evidence="1">
    <location>
        <begin position="184"/>
        <end position="194"/>
    </location>
</feature>
<proteinExistence type="predicted"/>
<evidence type="ECO:0000313" key="3">
    <source>
        <dbReference type="Proteomes" id="UP001189429"/>
    </source>
</evidence>
<feature type="compositionally biased region" description="Low complexity" evidence="1">
    <location>
        <begin position="555"/>
        <end position="571"/>
    </location>
</feature>
<feature type="region of interest" description="Disordered" evidence="1">
    <location>
        <begin position="170"/>
        <end position="370"/>
    </location>
</feature>
<keyword evidence="3" id="KW-1185">Reference proteome</keyword>
<evidence type="ECO:0000256" key="1">
    <source>
        <dbReference type="SAM" id="MobiDB-lite"/>
    </source>
</evidence>
<organism evidence="2 3">
    <name type="scientific">Prorocentrum cordatum</name>
    <dbReference type="NCBI Taxonomy" id="2364126"/>
    <lineage>
        <taxon>Eukaryota</taxon>
        <taxon>Sar</taxon>
        <taxon>Alveolata</taxon>
        <taxon>Dinophyceae</taxon>
        <taxon>Prorocentrales</taxon>
        <taxon>Prorocentraceae</taxon>
        <taxon>Prorocentrum</taxon>
    </lineage>
</organism>
<gene>
    <name evidence="2" type="ORF">PCOR1329_LOCUS18101</name>
</gene>
<protein>
    <submittedName>
        <fullName evidence="2">Uncharacterized protein</fullName>
    </submittedName>
</protein>
<reference evidence="2" key="1">
    <citation type="submission" date="2023-10" db="EMBL/GenBank/DDBJ databases">
        <authorList>
            <person name="Chen Y."/>
            <person name="Shah S."/>
            <person name="Dougan E. K."/>
            <person name="Thang M."/>
            <person name="Chan C."/>
        </authorList>
    </citation>
    <scope>NUCLEOTIDE SEQUENCE [LARGE SCALE GENOMIC DNA]</scope>
</reference>
<sequence>MEDETADRECEGPALAPPAAEQREETAGDVERSLAGLEDETEGRTAPDCGPTKIFGATKVLEKMIKKQRAAGMMPAARRWPTLPVTAERRLGPVAGRALNAKNNRYLPARRSDAIIIDFGVGIACFAGTATDELAELKWLTKQEMQDPRQKIENLHRTLGAQDVEQAGHPALDRHSERSRAIPEDVDGASDVDAIEGTRGESDGEGAGHESASEPIGIEIIASTCEPEPSDGALEKTKAPGTLCHRDKAQGARGSRGGCNGDTCAEPPAQVRRARRWQQAPDGKRRATCLSSKGLREITQERPAPRPATPRVDETAESDDSFLKTGTSDETEELPRAETEAPRAAQDAGATRGNAMRHDEGQLKKEKKVRRLKKDDVRAALLQGGGSHRWMDVEMQLQKAFRRIPWEEGQFKLSGLADSQGQDGRITLLQQEPIDNVKDGQNYQLNFEPFKGTPAIAGWSDAAWANFPDGKSTGGCVIGGPANRGPGWGSARRSGVSSAAGLAYCPLELALRRRVGMPSADLRHVRALAAPCAGCCLGAPRGGAGVGTAPCEEVPLSSPRSPRCPSASGPAHAPRASPLPAGSSRAHRGRPAARRRAAQLARTPPPPPAGLPRSPGGRAGPQGAQLATARGRRCKRCRRCLRPRQPAWRRARSSTDCSCSRTCCRC</sequence>
<name>A0ABN9R7V5_9DINO</name>
<feature type="compositionally biased region" description="Basic residues" evidence="1">
    <location>
        <begin position="585"/>
        <end position="597"/>
    </location>
</feature>
<feature type="region of interest" description="Disordered" evidence="1">
    <location>
        <begin position="1"/>
        <end position="52"/>
    </location>
</feature>
<accession>A0ABN9R7V5</accession>
<dbReference type="EMBL" id="CAUYUJ010005669">
    <property type="protein sequence ID" value="CAK0814520.1"/>
    <property type="molecule type" value="Genomic_DNA"/>
</dbReference>
<feature type="compositionally biased region" description="Basic and acidic residues" evidence="1">
    <location>
        <begin position="21"/>
        <end position="32"/>
    </location>
</feature>
<feature type="compositionally biased region" description="Basic and acidic residues" evidence="1">
    <location>
        <begin position="233"/>
        <end position="250"/>
    </location>
</feature>
<feature type="region of interest" description="Disordered" evidence="1">
    <location>
        <begin position="547"/>
        <end position="630"/>
    </location>
</feature>
<dbReference type="Proteomes" id="UP001189429">
    <property type="component" value="Unassembled WGS sequence"/>
</dbReference>
<comment type="caution">
    <text evidence="2">The sequence shown here is derived from an EMBL/GenBank/DDBJ whole genome shotgun (WGS) entry which is preliminary data.</text>
</comment>
<evidence type="ECO:0000313" key="2">
    <source>
        <dbReference type="EMBL" id="CAK0814520.1"/>
    </source>
</evidence>